<dbReference type="PANTHER" id="PTHR19849">
    <property type="entry name" value="PHOSPHOLIPASE A-2-ACTIVATING PROTEIN"/>
    <property type="match status" value="1"/>
</dbReference>
<dbReference type="Gene3D" id="1.20.1280.50">
    <property type="match status" value="1"/>
</dbReference>
<proteinExistence type="predicted"/>
<dbReference type="CDD" id="cd00200">
    <property type="entry name" value="WD40"/>
    <property type="match status" value="1"/>
</dbReference>
<protein>
    <submittedName>
        <fullName evidence="7">WD40 repeat-like protein</fullName>
    </submittedName>
</protein>
<dbReference type="PROSITE" id="PS00678">
    <property type="entry name" value="WD_REPEATS_1"/>
    <property type="match status" value="3"/>
</dbReference>
<keyword evidence="2 4" id="KW-0853">WD repeat</keyword>
<accession>A0A1B7N685</accession>
<dbReference type="EMBL" id="KV448216">
    <property type="protein sequence ID" value="OAX40321.1"/>
    <property type="molecule type" value="Genomic_DNA"/>
</dbReference>
<dbReference type="Pfam" id="PF00400">
    <property type="entry name" value="WD40"/>
    <property type="match status" value="6"/>
</dbReference>
<dbReference type="STRING" id="1314800.A0A1B7N685"/>
<dbReference type="Pfam" id="PF12937">
    <property type="entry name" value="F-box-like"/>
    <property type="match status" value="1"/>
</dbReference>
<dbReference type="InParanoid" id="A0A1B7N685"/>
<dbReference type="GO" id="GO:0005634">
    <property type="term" value="C:nucleus"/>
    <property type="evidence" value="ECO:0007669"/>
    <property type="project" value="TreeGrafter"/>
</dbReference>
<evidence type="ECO:0000313" key="7">
    <source>
        <dbReference type="EMBL" id="OAX40321.1"/>
    </source>
</evidence>
<evidence type="ECO:0000256" key="1">
    <source>
        <dbReference type="ARBA" id="ARBA00022490"/>
    </source>
</evidence>
<organism evidence="7 8">
    <name type="scientific">Rhizopogon vinicolor AM-OR11-026</name>
    <dbReference type="NCBI Taxonomy" id="1314800"/>
    <lineage>
        <taxon>Eukaryota</taxon>
        <taxon>Fungi</taxon>
        <taxon>Dikarya</taxon>
        <taxon>Basidiomycota</taxon>
        <taxon>Agaricomycotina</taxon>
        <taxon>Agaricomycetes</taxon>
        <taxon>Agaricomycetidae</taxon>
        <taxon>Boletales</taxon>
        <taxon>Suillineae</taxon>
        <taxon>Rhizopogonaceae</taxon>
        <taxon>Rhizopogon</taxon>
    </lineage>
</organism>
<dbReference type="SUPFAM" id="SSF50952">
    <property type="entry name" value="Soluble quinoprotein glucose dehydrogenase"/>
    <property type="match status" value="1"/>
</dbReference>
<keyword evidence="8" id="KW-1185">Reference proteome</keyword>
<evidence type="ECO:0000256" key="5">
    <source>
        <dbReference type="SAM" id="MobiDB-lite"/>
    </source>
</evidence>
<dbReference type="GO" id="GO:0005737">
    <property type="term" value="C:cytoplasm"/>
    <property type="evidence" value="ECO:0007669"/>
    <property type="project" value="TreeGrafter"/>
</dbReference>
<feature type="repeat" description="WD" evidence="4">
    <location>
        <begin position="509"/>
        <end position="550"/>
    </location>
</feature>
<feature type="repeat" description="WD" evidence="4">
    <location>
        <begin position="469"/>
        <end position="508"/>
    </location>
</feature>
<feature type="repeat" description="WD" evidence="4">
    <location>
        <begin position="387"/>
        <end position="428"/>
    </location>
</feature>
<evidence type="ECO:0000259" key="6">
    <source>
        <dbReference type="PROSITE" id="PS50181"/>
    </source>
</evidence>
<dbReference type="GO" id="GO:0010992">
    <property type="term" value="P:ubiquitin recycling"/>
    <property type="evidence" value="ECO:0007669"/>
    <property type="project" value="TreeGrafter"/>
</dbReference>
<keyword evidence="3" id="KW-0677">Repeat</keyword>
<dbReference type="PRINTS" id="PR00320">
    <property type="entry name" value="GPROTEINBRPT"/>
</dbReference>
<dbReference type="PROSITE" id="PS50181">
    <property type="entry name" value="FBOX"/>
    <property type="match status" value="1"/>
</dbReference>
<feature type="repeat" description="WD" evidence="4">
    <location>
        <begin position="551"/>
        <end position="590"/>
    </location>
</feature>
<dbReference type="InterPro" id="IPR036322">
    <property type="entry name" value="WD40_repeat_dom_sf"/>
</dbReference>
<feature type="repeat" description="WD" evidence="4">
    <location>
        <begin position="357"/>
        <end position="386"/>
    </location>
</feature>
<dbReference type="SUPFAM" id="SSF81383">
    <property type="entry name" value="F-box domain"/>
    <property type="match status" value="1"/>
</dbReference>
<dbReference type="InterPro" id="IPR020472">
    <property type="entry name" value="WD40_PAC1"/>
</dbReference>
<evidence type="ECO:0000256" key="3">
    <source>
        <dbReference type="ARBA" id="ARBA00022737"/>
    </source>
</evidence>
<dbReference type="InterPro" id="IPR036047">
    <property type="entry name" value="F-box-like_dom_sf"/>
</dbReference>
<dbReference type="FunCoup" id="A0A1B7N685">
    <property type="interactions" value="138"/>
</dbReference>
<dbReference type="PROSITE" id="PS50082">
    <property type="entry name" value="WD_REPEATS_2"/>
    <property type="match status" value="6"/>
</dbReference>
<feature type="domain" description="F-box" evidence="6">
    <location>
        <begin position="84"/>
        <end position="131"/>
    </location>
</feature>
<dbReference type="InterPro" id="IPR001680">
    <property type="entry name" value="WD40_rpt"/>
</dbReference>
<evidence type="ECO:0000256" key="4">
    <source>
        <dbReference type="PROSITE-ProRule" id="PRU00221"/>
    </source>
</evidence>
<feature type="repeat" description="WD" evidence="4">
    <location>
        <begin position="429"/>
        <end position="468"/>
    </location>
</feature>
<sequence>MYIPIASPPTPAPSPQPTFSPFYSNSTTRNTTPPLYHPGILHRSEFSTLASPVSRQQYLVSILHDCSPAELRFISQTITPMLKRDFLTELPSELSLHILAFVDHPRTLARASQVSKRWHDLVSDDWLWKVLCDMYSFRADPEDRSGPKLLEDDQTWDELDKFASHPMDPAFQWLTARERLKLQEHASVSHWGPYTSDGLPQSKTQFSHQEYFRRAYGTMLNLKKGGHLLRSHRMPTPTPGSGVITSVALDTEWIVIGLANSKIHVFSAITGVLSRTLTGHELGVWAVHLVCRGGYWGRGDMDEDESPDNSDRSPDPVVPAALKTALGLDKPRRTRRPTSVQGDHPKSSDVCCTSDGWGQPNSIIISASCDKTLRVWDVKSGHCIYVLRGHSATVRCARVLHNRPIAVTGSRDSTLRVWNIQKGTMLRVLCGHTKSVRCLDICGNKIVSGSYDTTCRIWDVDTGECLQVLRGHRDQIYSVAIDRDLVASGGMDTTVRLWDANTGNCIAQLAGHTALVCQLQLSSTAGLLATGGSDGRVIMFSLRSFSALQRIAAHDSSVTSLQFDANLLITGGNDGRVRVFETQGGGYVRDLSERCESVWKCAYKKGTCAIMCKRNGKTVMEIWTFKPKE</sequence>
<name>A0A1B7N685_9AGAM</name>
<feature type="region of interest" description="Disordered" evidence="5">
    <location>
        <begin position="323"/>
        <end position="347"/>
    </location>
</feature>
<dbReference type="InterPro" id="IPR011041">
    <property type="entry name" value="Quinoprot_gluc/sorb_DH_b-prop"/>
</dbReference>
<dbReference type="Gene3D" id="2.130.10.10">
    <property type="entry name" value="YVTN repeat-like/Quinoprotein amine dehydrogenase"/>
    <property type="match status" value="1"/>
</dbReference>
<dbReference type="PROSITE" id="PS50294">
    <property type="entry name" value="WD_REPEATS_REGION"/>
    <property type="match status" value="4"/>
</dbReference>
<dbReference type="PANTHER" id="PTHR19849:SF0">
    <property type="entry name" value="PHOSPHOLIPASE A-2-ACTIVATING PROTEIN"/>
    <property type="match status" value="1"/>
</dbReference>
<dbReference type="AlphaFoldDB" id="A0A1B7N685"/>
<dbReference type="SMART" id="SM00320">
    <property type="entry name" value="WD40"/>
    <property type="match status" value="6"/>
</dbReference>
<dbReference type="OrthoDB" id="190105at2759"/>
<dbReference type="SMART" id="SM00256">
    <property type="entry name" value="FBOX"/>
    <property type="match status" value="1"/>
</dbReference>
<dbReference type="GO" id="GO:0043130">
    <property type="term" value="F:ubiquitin binding"/>
    <property type="evidence" value="ECO:0007669"/>
    <property type="project" value="TreeGrafter"/>
</dbReference>
<dbReference type="GO" id="GO:0043161">
    <property type="term" value="P:proteasome-mediated ubiquitin-dependent protein catabolic process"/>
    <property type="evidence" value="ECO:0007669"/>
    <property type="project" value="TreeGrafter"/>
</dbReference>
<dbReference type="Proteomes" id="UP000092154">
    <property type="component" value="Unassembled WGS sequence"/>
</dbReference>
<dbReference type="InterPro" id="IPR001810">
    <property type="entry name" value="F-box_dom"/>
</dbReference>
<reference evidence="7 8" key="1">
    <citation type="submission" date="2016-06" db="EMBL/GenBank/DDBJ databases">
        <title>Comparative genomics of the ectomycorrhizal sister species Rhizopogon vinicolor and Rhizopogon vesiculosus (Basidiomycota: Boletales) reveals a divergence of the mating type B locus.</title>
        <authorList>
            <consortium name="DOE Joint Genome Institute"/>
            <person name="Mujic A.B."/>
            <person name="Kuo A."/>
            <person name="Tritt A."/>
            <person name="Lipzen A."/>
            <person name="Chen C."/>
            <person name="Johnson J."/>
            <person name="Sharma A."/>
            <person name="Barry K."/>
            <person name="Grigoriev I.V."/>
            <person name="Spatafora J.W."/>
        </authorList>
    </citation>
    <scope>NUCLEOTIDE SEQUENCE [LARGE SCALE GENOMIC DNA]</scope>
    <source>
        <strain evidence="7 8">AM-OR11-026</strain>
    </source>
</reference>
<feature type="region of interest" description="Disordered" evidence="5">
    <location>
        <begin position="1"/>
        <end position="24"/>
    </location>
</feature>
<feature type="compositionally biased region" description="Pro residues" evidence="5">
    <location>
        <begin position="1"/>
        <end position="18"/>
    </location>
</feature>
<evidence type="ECO:0000256" key="2">
    <source>
        <dbReference type="ARBA" id="ARBA00022574"/>
    </source>
</evidence>
<dbReference type="InterPro" id="IPR019775">
    <property type="entry name" value="WD40_repeat_CS"/>
</dbReference>
<dbReference type="InterPro" id="IPR015943">
    <property type="entry name" value="WD40/YVTN_repeat-like_dom_sf"/>
</dbReference>
<gene>
    <name evidence="7" type="ORF">K503DRAFT_687767</name>
</gene>
<keyword evidence="1" id="KW-0963">Cytoplasm</keyword>
<dbReference type="SUPFAM" id="SSF50978">
    <property type="entry name" value="WD40 repeat-like"/>
    <property type="match status" value="1"/>
</dbReference>
<evidence type="ECO:0000313" key="8">
    <source>
        <dbReference type="Proteomes" id="UP000092154"/>
    </source>
</evidence>